<dbReference type="FunFam" id="3.40.50.720:FF:000084">
    <property type="entry name" value="Short-chain dehydrogenase reductase"/>
    <property type="match status" value="1"/>
</dbReference>
<comment type="caution">
    <text evidence="3">The sequence shown here is derived from an EMBL/GenBank/DDBJ whole genome shotgun (WGS) entry which is preliminary data.</text>
</comment>
<dbReference type="PRINTS" id="PR00080">
    <property type="entry name" value="SDRFAMILY"/>
</dbReference>
<dbReference type="GO" id="GO:0016616">
    <property type="term" value="F:oxidoreductase activity, acting on the CH-OH group of donors, NAD or NADP as acceptor"/>
    <property type="evidence" value="ECO:0007669"/>
    <property type="project" value="TreeGrafter"/>
</dbReference>
<dbReference type="PANTHER" id="PTHR42760:SF121">
    <property type="entry name" value="3-OXOACYL-(ACYL-CARRIER-PROTEIN) REDUCTASE"/>
    <property type="match status" value="1"/>
</dbReference>
<dbReference type="EMBL" id="LUEZ02000005">
    <property type="protein sequence ID" value="RDB30309.1"/>
    <property type="molecule type" value="Genomic_DNA"/>
</dbReference>
<dbReference type="SUPFAM" id="SSF51735">
    <property type="entry name" value="NAD(P)-binding Rossmann-fold domains"/>
    <property type="match status" value="1"/>
</dbReference>
<dbReference type="PANTHER" id="PTHR42760">
    <property type="entry name" value="SHORT-CHAIN DEHYDROGENASES/REDUCTASES FAMILY MEMBER"/>
    <property type="match status" value="1"/>
</dbReference>
<dbReference type="OrthoDB" id="498125at2759"/>
<dbReference type="InterPro" id="IPR002347">
    <property type="entry name" value="SDR_fam"/>
</dbReference>
<evidence type="ECO:0000256" key="1">
    <source>
        <dbReference type="ARBA" id="ARBA00006484"/>
    </source>
</evidence>
<evidence type="ECO:0000313" key="4">
    <source>
        <dbReference type="Proteomes" id="UP000076154"/>
    </source>
</evidence>
<protein>
    <submittedName>
        <fullName evidence="3">Diacetyl reductase [(S)-acetoin forming]</fullName>
    </submittedName>
</protein>
<dbReference type="GO" id="GO:0006633">
    <property type="term" value="P:fatty acid biosynthetic process"/>
    <property type="evidence" value="ECO:0007669"/>
    <property type="project" value="TreeGrafter"/>
</dbReference>
<reference evidence="3" key="1">
    <citation type="submission" date="2018-04" db="EMBL/GenBank/DDBJ databases">
        <title>Whole genome sequencing of Hypsizygus marmoreus.</title>
        <authorList>
            <person name="Choi I.-G."/>
            <person name="Min B."/>
            <person name="Kim J.-G."/>
            <person name="Kim S."/>
            <person name="Oh Y.-L."/>
            <person name="Kong W.-S."/>
            <person name="Park H."/>
            <person name="Jeong J."/>
            <person name="Song E.-S."/>
        </authorList>
    </citation>
    <scope>NUCLEOTIDE SEQUENCE [LARGE SCALE GENOMIC DNA]</scope>
    <source>
        <strain evidence="3">51987-8</strain>
    </source>
</reference>
<accession>A0A369K6S7</accession>
<proteinExistence type="inferred from homology"/>
<evidence type="ECO:0000313" key="3">
    <source>
        <dbReference type="EMBL" id="RDB30309.1"/>
    </source>
</evidence>
<dbReference type="STRING" id="39966.A0A369K6S7"/>
<organism evidence="3 4">
    <name type="scientific">Hypsizygus marmoreus</name>
    <name type="common">White beech mushroom</name>
    <name type="synonym">Agaricus marmoreus</name>
    <dbReference type="NCBI Taxonomy" id="39966"/>
    <lineage>
        <taxon>Eukaryota</taxon>
        <taxon>Fungi</taxon>
        <taxon>Dikarya</taxon>
        <taxon>Basidiomycota</taxon>
        <taxon>Agaricomycotina</taxon>
        <taxon>Agaricomycetes</taxon>
        <taxon>Agaricomycetidae</taxon>
        <taxon>Agaricales</taxon>
        <taxon>Tricholomatineae</taxon>
        <taxon>Lyophyllaceae</taxon>
        <taxon>Hypsizygus</taxon>
    </lineage>
</organism>
<dbReference type="PRINTS" id="PR00081">
    <property type="entry name" value="GDHRDH"/>
</dbReference>
<dbReference type="FunCoup" id="A0A369K6S7">
    <property type="interactions" value="21"/>
</dbReference>
<dbReference type="Proteomes" id="UP000076154">
    <property type="component" value="Unassembled WGS sequence"/>
</dbReference>
<keyword evidence="4" id="KW-1185">Reference proteome</keyword>
<dbReference type="Gene3D" id="3.40.50.720">
    <property type="entry name" value="NAD(P)-binding Rossmann-like Domain"/>
    <property type="match status" value="1"/>
</dbReference>
<dbReference type="InterPro" id="IPR036291">
    <property type="entry name" value="NAD(P)-bd_dom_sf"/>
</dbReference>
<dbReference type="InParanoid" id="A0A369K6S7"/>
<dbReference type="GO" id="GO:0048038">
    <property type="term" value="F:quinone binding"/>
    <property type="evidence" value="ECO:0007669"/>
    <property type="project" value="TreeGrafter"/>
</dbReference>
<gene>
    <name evidence="3" type="primary">butA_1</name>
    <name evidence="3" type="ORF">Hypma_007268</name>
</gene>
<name>A0A369K6S7_HYPMA</name>
<evidence type="ECO:0000256" key="2">
    <source>
        <dbReference type="RuleBase" id="RU000363"/>
    </source>
</evidence>
<sequence length="262" mass="27398">MSNSPEFTFVRVALITGGAQGIGRAIALRLAADGLDVAVDDIPSQLPLLEEVVAEVQKLGRKAIALTYDVSKEEDVQAMVDKTVSDLGRLDVMVANAGISGGITPIMDADIAHWESVWAVNIRGPLLCYKYAAKQMVKQGQGGRIIGASSICGKQGFAGLGAYCASKATVRSLTQTASLEFAEHGITVNAYAPGMIETDMTKRSVDSALGGPCAAVKRVMQIPDAKVGQADVVAGLVSYLAAPESHFITGQTISIDGGIRFD</sequence>
<comment type="similarity">
    <text evidence="1 2">Belongs to the short-chain dehydrogenases/reductases (SDR) family.</text>
</comment>
<dbReference type="AlphaFoldDB" id="A0A369K6S7"/>
<dbReference type="Pfam" id="PF00106">
    <property type="entry name" value="adh_short"/>
    <property type="match status" value="1"/>
</dbReference>